<dbReference type="PANTHER" id="PTHR30086:SF20">
    <property type="entry name" value="ARGININE EXPORTER PROTEIN ARGO-RELATED"/>
    <property type="match status" value="1"/>
</dbReference>
<comment type="subcellular location">
    <subcellularLocation>
        <location evidence="1">Cell membrane</location>
        <topology evidence="1">Multi-pass membrane protein</topology>
    </subcellularLocation>
</comment>
<evidence type="ECO:0000256" key="5">
    <source>
        <dbReference type="ARBA" id="ARBA00023136"/>
    </source>
</evidence>
<name>A0A366EWI9_9HYPH</name>
<feature type="transmembrane region" description="Helical" evidence="6">
    <location>
        <begin position="116"/>
        <end position="141"/>
    </location>
</feature>
<keyword evidence="3 6" id="KW-0812">Transmembrane</keyword>
<feature type="transmembrane region" description="Helical" evidence="6">
    <location>
        <begin position="191"/>
        <end position="209"/>
    </location>
</feature>
<comment type="caution">
    <text evidence="7">The sequence shown here is derived from an EMBL/GenBank/DDBJ whole genome shotgun (WGS) entry which is preliminary data.</text>
</comment>
<dbReference type="GO" id="GO:0015171">
    <property type="term" value="F:amino acid transmembrane transporter activity"/>
    <property type="evidence" value="ECO:0007669"/>
    <property type="project" value="TreeGrafter"/>
</dbReference>
<proteinExistence type="predicted"/>
<dbReference type="GO" id="GO:0005886">
    <property type="term" value="C:plasma membrane"/>
    <property type="evidence" value="ECO:0007669"/>
    <property type="project" value="UniProtKB-SubCell"/>
</dbReference>
<reference evidence="7 8" key="1">
    <citation type="submission" date="2018-06" db="EMBL/GenBank/DDBJ databases">
        <title>Genomic Encyclopedia of Type Strains, Phase IV (KMG-IV): sequencing the most valuable type-strain genomes for metagenomic binning, comparative biology and taxonomic classification.</title>
        <authorList>
            <person name="Goeker M."/>
        </authorList>
    </citation>
    <scope>NUCLEOTIDE SEQUENCE [LARGE SCALE GENOMIC DNA]</scope>
    <source>
        <strain evidence="7 8">DSM 24875</strain>
    </source>
</reference>
<keyword evidence="4 6" id="KW-1133">Transmembrane helix</keyword>
<evidence type="ECO:0000256" key="3">
    <source>
        <dbReference type="ARBA" id="ARBA00022692"/>
    </source>
</evidence>
<dbReference type="EMBL" id="QNRK01000032">
    <property type="protein sequence ID" value="RBP06276.1"/>
    <property type="molecule type" value="Genomic_DNA"/>
</dbReference>
<dbReference type="InterPro" id="IPR001123">
    <property type="entry name" value="LeuE-type"/>
</dbReference>
<dbReference type="Proteomes" id="UP000253529">
    <property type="component" value="Unassembled WGS sequence"/>
</dbReference>
<dbReference type="RefSeq" id="WP_113891691.1">
    <property type="nucleotide sequence ID" value="NZ_QNRK01000032.1"/>
</dbReference>
<dbReference type="PIRSF" id="PIRSF006324">
    <property type="entry name" value="LeuE"/>
    <property type="match status" value="1"/>
</dbReference>
<evidence type="ECO:0000256" key="2">
    <source>
        <dbReference type="ARBA" id="ARBA00022475"/>
    </source>
</evidence>
<dbReference type="Pfam" id="PF01810">
    <property type="entry name" value="LysE"/>
    <property type="match status" value="1"/>
</dbReference>
<dbReference type="OrthoDB" id="9804822at2"/>
<evidence type="ECO:0000256" key="4">
    <source>
        <dbReference type="ARBA" id="ARBA00022989"/>
    </source>
</evidence>
<accession>A0A366EWI9</accession>
<protein>
    <submittedName>
        <fullName evidence="7">Threonine/homoserine/homoserine lactone efflux protein</fullName>
    </submittedName>
</protein>
<gene>
    <name evidence="7" type="ORF">DFR50_13254</name>
</gene>
<dbReference type="AlphaFoldDB" id="A0A366EWI9"/>
<feature type="transmembrane region" description="Helical" evidence="6">
    <location>
        <begin position="79"/>
        <end position="96"/>
    </location>
</feature>
<feature type="transmembrane region" description="Helical" evidence="6">
    <location>
        <begin position="153"/>
        <end position="179"/>
    </location>
</feature>
<dbReference type="PANTHER" id="PTHR30086">
    <property type="entry name" value="ARGININE EXPORTER PROTEIN ARGO"/>
    <property type="match status" value="1"/>
</dbReference>
<feature type="transmembrane region" description="Helical" evidence="6">
    <location>
        <begin position="50"/>
        <end position="72"/>
    </location>
</feature>
<keyword evidence="2" id="KW-1003">Cell membrane</keyword>
<keyword evidence="8" id="KW-1185">Reference proteome</keyword>
<evidence type="ECO:0000313" key="8">
    <source>
        <dbReference type="Proteomes" id="UP000253529"/>
    </source>
</evidence>
<evidence type="ECO:0000256" key="1">
    <source>
        <dbReference type="ARBA" id="ARBA00004651"/>
    </source>
</evidence>
<keyword evidence="5 6" id="KW-0472">Membrane</keyword>
<organism evidence="7 8">
    <name type="scientific">Roseiarcus fermentans</name>
    <dbReference type="NCBI Taxonomy" id="1473586"/>
    <lineage>
        <taxon>Bacteria</taxon>
        <taxon>Pseudomonadati</taxon>
        <taxon>Pseudomonadota</taxon>
        <taxon>Alphaproteobacteria</taxon>
        <taxon>Hyphomicrobiales</taxon>
        <taxon>Roseiarcaceae</taxon>
        <taxon>Roseiarcus</taxon>
    </lineage>
</organism>
<evidence type="ECO:0000313" key="7">
    <source>
        <dbReference type="EMBL" id="RBP06276.1"/>
    </source>
</evidence>
<evidence type="ECO:0000256" key="6">
    <source>
        <dbReference type="SAM" id="Phobius"/>
    </source>
</evidence>
<sequence>MAPFFPSPALALGYGLACVLLAATPGADMALFLSRTLAGGRGQGFAAQAGANAGLVVHSCAAALGLSALLAASAAGYQAVRIAGALYLLWLAVAALRHGTALKVKAGTGAGGLRGAFLNGLLINLTNPKIVIFFVTFLPQFIEARDPHAGAKLFVLGLGFIAITTAVNAVVILVAGRFVAAARANPRALRLFDYAFAALMSAFALRLAFSRGR</sequence>